<dbReference type="Gene3D" id="2.60.120.620">
    <property type="entry name" value="q2cbj1_9rhob like domain"/>
    <property type="match status" value="1"/>
</dbReference>
<accession>A0A6C0KEH1</accession>
<evidence type="ECO:0000313" key="2">
    <source>
        <dbReference type="EMBL" id="QHU14718.1"/>
    </source>
</evidence>
<dbReference type="AlphaFoldDB" id="A0A6C0KEH1"/>
<keyword evidence="1" id="KW-0472">Membrane</keyword>
<evidence type="ECO:0008006" key="3">
    <source>
        <dbReference type="Google" id="ProtNLM"/>
    </source>
</evidence>
<dbReference type="EMBL" id="MN740845">
    <property type="protein sequence ID" value="QHU14718.1"/>
    <property type="molecule type" value="Genomic_DNA"/>
</dbReference>
<feature type="transmembrane region" description="Helical" evidence="1">
    <location>
        <begin position="7"/>
        <end position="28"/>
    </location>
</feature>
<proteinExistence type="predicted"/>
<evidence type="ECO:0000256" key="1">
    <source>
        <dbReference type="SAM" id="Phobius"/>
    </source>
</evidence>
<protein>
    <recommendedName>
        <fullName evidence="3">Fe2OG dioxygenase domain-containing protein</fullName>
    </recommendedName>
</protein>
<reference evidence="2" key="1">
    <citation type="journal article" date="2020" name="Nature">
        <title>Giant virus diversity and host interactions through global metagenomics.</title>
        <authorList>
            <person name="Schulz F."/>
            <person name="Roux S."/>
            <person name="Paez-Espino D."/>
            <person name="Jungbluth S."/>
            <person name="Walsh D.A."/>
            <person name="Denef V.J."/>
            <person name="McMahon K.D."/>
            <person name="Konstantinidis K.T."/>
            <person name="Eloe-Fadrosh E.A."/>
            <person name="Kyrpides N.C."/>
            <person name="Woyke T."/>
        </authorList>
    </citation>
    <scope>NUCLEOTIDE SEQUENCE</scope>
    <source>
        <strain evidence="2">GVMAG-S-1102113-126</strain>
    </source>
</reference>
<sequence length="256" mass="30213">MKHSNISYLYWCLFFALIIIFCVGIYGYNSGSCKINKKYICNDNFCLYKEFKIFLQDVVKNEINHMLDNKKIQKRVNIVTYPETILNCAIPNKRGITISAMNIKKYAPKLIQFYENKLCALVSKKLNLKLFPTDLNLPTSCAILIYENEGDWINWHYDHNYYDGRFFTLLIPITNNLTCTEFQFKNDNNEVKSIQLIDNKSICFEGNYLYHRASKLCKNEKRVMLSCQYVTNNNMNFINKLRLKIKDFAYMGQLGF</sequence>
<keyword evidence="1" id="KW-1133">Transmembrane helix</keyword>
<organism evidence="2">
    <name type="scientific">viral metagenome</name>
    <dbReference type="NCBI Taxonomy" id="1070528"/>
    <lineage>
        <taxon>unclassified sequences</taxon>
        <taxon>metagenomes</taxon>
        <taxon>organismal metagenomes</taxon>
    </lineage>
</organism>
<name>A0A6C0KEH1_9ZZZZ</name>
<keyword evidence="1" id="KW-0812">Transmembrane</keyword>